<protein>
    <submittedName>
        <fullName evidence="1">Uncharacterized protein</fullName>
    </submittedName>
</protein>
<dbReference type="AlphaFoldDB" id="A0A7W6ER49"/>
<sequence length="355" mass="40929">MNKPSVVNEITKEEVGSSKVDVAIAFYGKPHHTIIAIKSLIEHCGKHIDTIYLARERVQPHNDYIGIYKVIDYFRNTGVNLSVYYPRYFIPVGLSDYERTKSDSRFRHSIMFQYPLEITDKEYLVVMHNDMLFHKNIVGEMIKLIKESPQHTIGVGSVGQCWSCPAGPNWGNKCNSNRYEDYVPSLEEAIELTEKYETPRRDIQLKVLKEGRVHLLPECRLNEYCALIDVQKYRKETLPHGDLGCYGGSWGGVDLGTVWSHEIYKRGYKFIAFPIDDYAKHSPFDSSGSGTKSKTHLEVYQDAEQNAKKYLEENYGPLQKSLYITWAFGLDTVKRAAWRLAIAVYVFIKKFTKKN</sequence>
<dbReference type="RefSeq" id="WP_183975080.1">
    <property type="nucleotide sequence ID" value="NZ_JACIBY010000006.1"/>
</dbReference>
<dbReference type="EMBL" id="JACIBY010000006">
    <property type="protein sequence ID" value="MBB3839086.1"/>
    <property type="molecule type" value="Genomic_DNA"/>
</dbReference>
<proteinExistence type="predicted"/>
<accession>A0A7W6ER49</accession>
<evidence type="ECO:0000313" key="2">
    <source>
        <dbReference type="Proteomes" id="UP000541352"/>
    </source>
</evidence>
<dbReference type="Proteomes" id="UP000541352">
    <property type="component" value="Unassembled WGS sequence"/>
</dbReference>
<name>A0A7W6ER49_9BACT</name>
<keyword evidence="2" id="KW-1185">Reference proteome</keyword>
<evidence type="ECO:0000313" key="1">
    <source>
        <dbReference type="EMBL" id="MBB3839086.1"/>
    </source>
</evidence>
<reference evidence="1 2" key="1">
    <citation type="submission" date="2020-08" db="EMBL/GenBank/DDBJ databases">
        <title>Genomic Encyclopedia of Type Strains, Phase IV (KMG-IV): sequencing the most valuable type-strain genomes for metagenomic binning, comparative biology and taxonomic classification.</title>
        <authorList>
            <person name="Goeker M."/>
        </authorList>
    </citation>
    <scope>NUCLEOTIDE SEQUENCE [LARGE SCALE GENOMIC DNA]</scope>
    <source>
        <strain evidence="1 2">DSM 17976</strain>
    </source>
</reference>
<gene>
    <name evidence="1" type="ORF">FHS57_003092</name>
</gene>
<organism evidence="1 2">
    <name type="scientific">Runella defluvii</name>
    <dbReference type="NCBI Taxonomy" id="370973"/>
    <lineage>
        <taxon>Bacteria</taxon>
        <taxon>Pseudomonadati</taxon>
        <taxon>Bacteroidota</taxon>
        <taxon>Cytophagia</taxon>
        <taxon>Cytophagales</taxon>
        <taxon>Spirosomataceae</taxon>
        <taxon>Runella</taxon>
    </lineage>
</organism>
<comment type="caution">
    <text evidence="1">The sequence shown here is derived from an EMBL/GenBank/DDBJ whole genome shotgun (WGS) entry which is preliminary data.</text>
</comment>